<dbReference type="Proteomes" id="UP000274483">
    <property type="component" value="Chromosome"/>
</dbReference>
<accession>A0ABM7C688</accession>
<name>A0ABM7C688_9FLAO</name>
<dbReference type="EMBL" id="CP034158">
    <property type="protein sequence ID" value="AZI66486.1"/>
    <property type="molecule type" value="Genomic_DNA"/>
</dbReference>
<keyword evidence="1" id="KW-0732">Signal</keyword>
<feature type="chain" id="PRO_5047081224" description="PKD domain-containing protein" evidence="1">
    <location>
        <begin position="20"/>
        <end position="435"/>
    </location>
</feature>
<proteinExistence type="predicted"/>
<dbReference type="RefSeq" id="WP_124757104.1">
    <property type="nucleotide sequence ID" value="NZ_CBCRWA010000001.1"/>
</dbReference>
<feature type="signal peptide" evidence="1">
    <location>
        <begin position="1"/>
        <end position="19"/>
    </location>
</feature>
<sequence>MKFKFLLILFLAMAGFVSAQTITPPTPQIGDFRTKAAVIGTWTDPAIWQIYNGSIWEDTITEYPGKGTTSITPANYSASISPGATVSVTGNQVYYFGNLYVLADQIPSTNGGTATYGRLQLSSLSSLSLLGNNQDLIVLGGIVRFSPNSTLKLKKGATIELKYKDIPTNCLVGLNLLQPASSATNLLQKIVFVDGASEHVYATSYSSSPEYKFSDLSCGGGSLNAALSASPNPVCVNKPITLVSDFSGFISTADALVPKTYVWTSVNGSTTTTYTDSTANLNVTLTTPGTHVFKVEVSYLSTMGFEVSADQIINVEVLAAGDPLCSGCFKDPALDTTKHPSVHGITSLKRAGAVNGDNWPMVRESAYTVLESNTKGFVINRLTTAQLNAIATAGNAVDGMMAYDTTAKCLKLYVVDLANPANTGWSCFTTPACPN</sequence>
<evidence type="ECO:0000313" key="3">
    <source>
        <dbReference type="Proteomes" id="UP000274483"/>
    </source>
</evidence>
<evidence type="ECO:0000313" key="2">
    <source>
        <dbReference type="EMBL" id="AZI66486.1"/>
    </source>
</evidence>
<gene>
    <name evidence="2" type="ORF">EIB71_01790</name>
</gene>
<evidence type="ECO:0000256" key="1">
    <source>
        <dbReference type="SAM" id="SignalP"/>
    </source>
</evidence>
<keyword evidence="3" id="KW-1185">Reference proteome</keyword>
<reference evidence="2 3" key="1">
    <citation type="submission" date="2018-11" db="EMBL/GenBank/DDBJ databases">
        <title>Proposal to divide the Flavobacteriaceae and reorganize its genera based on Amino Acid Identity values calculated from whole genome sequences.</title>
        <authorList>
            <person name="Nicholson A.C."/>
            <person name="Gulvik C.A."/>
            <person name="Whitney A.M."/>
            <person name="Humrighouse B.W."/>
            <person name="Bell M."/>
            <person name="Holmes B."/>
            <person name="Steigerwalt A.G."/>
            <person name="Villarma A."/>
            <person name="Sheth M."/>
            <person name="Batra D."/>
            <person name="Pryor J."/>
            <person name="Bernardet J.-F."/>
            <person name="Hugo C."/>
            <person name="Kampfer P."/>
            <person name="Newman J.D."/>
            <person name="McQuiston J.R."/>
        </authorList>
    </citation>
    <scope>NUCLEOTIDE SEQUENCE [LARGE SCALE GENOMIC DNA]</scope>
    <source>
        <strain evidence="2 3">H3001</strain>
    </source>
</reference>
<protein>
    <recommendedName>
        <fullName evidence="4">PKD domain-containing protein</fullName>
    </recommendedName>
</protein>
<organism evidence="2 3">
    <name type="scientific">Kaistella daneshvariae</name>
    <dbReference type="NCBI Taxonomy" id="2487074"/>
    <lineage>
        <taxon>Bacteria</taxon>
        <taxon>Pseudomonadati</taxon>
        <taxon>Bacteroidota</taxon>
        <taxon>Flavobacteriia</taxon>
        <taxon>Flavobacteriales</taxon>
        <taxon>Weeksellaceae</taxon>
        <taxon>Chryseobacterium group</taxon>
        <taxon>Kaistella</taxon>
    </lineage>
</organism>
<evidence type="ECO:0008006" key="4">
    <source>
        <dbReference type="Google" id="ProtNLM"/>
    </source>
</evidence>